<dbReference type="GO" id="GO:0005525">
    <property type="term" value="F:GTP binding"/>
    <property type="evidence" value="ECO:0007669"/>
    <property type="project" value="UniProtKB-KW"/>
</dbReference>
<dbReference type="GO" id="GO:0005524">
    <property type="term" value="F:ATP binding"/>
    <property type="evidence" value="ECO:0007669"/>
    <property type="project" value="UniProtKB-KW"/>
</dbReference>
<evidence type="ECO:0000313" key="18">
    <source>
        <dbReference type="EMBL" id="RAV79773.1"/>
    </source>
</evidence>
<name>A0A178HFI5_9LACT</name>
<evidence type="ECO:0000256" key="1">
    <source>
        <dbReference type="ARBA" id="ARBA00000312"/>
    </source>
</evidence>
<comment type="similarity">
    <text evidence="7">Belongs to the CobU/CobP family.</text>
</comment>
<dbReference type="PIRSF" id="PIRSF006135">
    <property type="entry name" value="CobU"/>
    <property type="match status" value="1"/>
</dbReference>
<dbReference type="CDD" id="cd00544">
    <property type="entry name" value="CobU"/>
    <property type="match status" value="1"/>
</dbReference>
<evidence type="ECO:0000256" key="3">
    <source>
        <dbReference type="ARBA" id="ARBA00001522"/>
    </source>
</evidence>
<evidence type="ECO:0000256" key="5">
    <source>
        <dbReference type="ARBA" id="ARBA00004692"/>
    </source>
</evidence>
<evidence type="ECO:0000256" key="15">
    <source>
        <dbReference type="ARBA" id="ARBA00023134"/>
    </source>
</evidence>
<dbReference type="InterPro" id="IPR003203">
    <property type="entry name" value="CobU/CobP"/>
</dbReference>
<evidence type="ECO:0000256" key="17">
    <source>
        <dbReference type="ARBA" id="ARBA00030571"/>
    </source>
</evidence>
<evidence type="ECO:0000313" key="19">
    <source>
        <dbReference type="Proteomes" id="UP000251923"/>
    </source>
</evidence>
<evidence type="ECO:0000256" key="12">
    <source>
        <dbReference type="ARBA" id="ARBA00022741"/>
    </source>
</evidence>
<protein>
    <recommendedName>
        <fullName evidence="16">Adenosylcobinamide kinase</fullName>
        <ecNumber evidence="8">2.7.1.156</ecNumber>
        <ecNumber evidence="9">2.7.7.62</ecNumber>
    </recommendedName>
    <alternativeName>
        <fullName evidence="17">Adenosylcobinamide-phosphate guanylyltransferase</fullName>
    </alternativeName>
</protein>
<evidence type="ECO:0000256" key="10">
    <source>
        <dbReference type="ARBA" id="ARBA00022573"/>
    </source>
</evidence>
<sequence length="198" mass="22067">MGKIILISGAAKSGKTHLAEEMALASPAKRLCYIATQANQHTDQEMQRRILAHQAKRSSRFETVERFKDLPAWIASQSYDGYLLDCVTLWLTNLFFAYLEKQGIAVEDFDQKIASLKAEEISAISDYFQQEVADLLLAAQKTSASLWLVTNETGWGVTPASQLGRLFVDFYGQVNQQLAAASDEVYLAIMGLKKQVKP</sequence>
<keyword evidence="14" id="KW-0067">ATP-binding</keyword>
<evidence type="ECO:0000256" key="9">
    <source>
        <dbReference type="ARBA" id="ARBA00012523"/>
    </source>
</evidence>
<comment type="pathway">
    <text evidence="5">Cofactor biosynthesis; adenosylcobalamin biosynthesis; adenosylcobalamin from cob(II)yrinate a,c-diamide: step 6/7.</text>
</comment>
<dbReference type="GO" id="GO:0009236">
    <property type="term" value="P:cobalamin biosynthetic process"/>
    <property type="evidence" value="ECO:0007669"/>
    <property type="project" value="UniProtKB-UniPathway"/>
</dbReference>
<dbReference type="Pfam" id="PF02283">
    <property type="entry name" value="CobU"/>
    <property type="match status" value="1"/>
</dbReference>
<dbReference type="PANTHER" id="PTHR34848">
    <property type="match status" value="1"/>
</dbReference>
<dbReference type="EC" id="2.7.1.156" evidence="8"/>
<dbReference type="GO" id="GO:0008820">
    <property type="term" value="F:cobinamide phosphate guanylyltransferase activity"/>
    <property type="evidence" value="ECO:0007669"/>
    <property type="project" value="UniProtKB-EC"/>
</dbReference>
<evidence type="ECO:0000256" key="4">
    <source>
        <dbReference type="ARBA" id="ARBA00003889"/>
    </source>
</evidence>
<dbReference type="AlphaFoldDB" id="A0A178HFI5"/>
<dbReference type="Gene3D" id="3.40.50.300">
    <property type="entry name" value="P-loop containing nucleotide triphosphate hydrolases"/>
    <property type="match status" value="1"/>
</dbReference>
<evidence type="ECO:0000256" key="8">
    <source>
        <dbReference type="ARBA" id="ARBA00012016"/>
    </source>
</evidence>
<evidence type="ECO:0000256" key="13">
    <source>
        <dbReference type="ARBA" id="ARBA00022777"/>
    </source>
</evidence>
<evidence type="ECO:0000256" key="16">
    <source>
        <dbReference type="ARBA" id="ARBA00029570"/>
    </source>
</evidence>
<comment type="function">
    <text evidence="4">Catalyzes ATP-dependent phosphorylation of adenosylcobinamide and addition of GMP to adenosylcobinamide phosphate.</text>
</comment>
<evidence type="ECO:0000256" key="11">
    <source>
        <dbReference type="ARBA" id="ARBA00022679"/>
    </source>
</evidence>
<keyword evidence="18" id="KW-0548">Nucleotidyltransferase</keyword>
<evidence type="ECO:0000256" key="7">
    <source>
        <dbReference type="ARBA" id="ARBA00007490"/>
    </source>
</evidence>
<dbReference type="InterPro" id="IPR027417">
    <property type="entry name" value="P-loop_NTPase"/>
</dbReference>
<comment type="pathway">
    <text evidence="6">Cofactor biosynthesis; adenosylcobalamin biosynthesis; adenosylcobalamin from cob(II)yrinate a,c-diamide: step 5/7.</text>
</comment>
<gene>
    <name evidence="18" type="ORF">DBT54_04925</name>
</gene>
<keyword evidence="11" id="KW-0808">Transferase</keyword>
<keyword evidence="12" id="KW-0547">Nucleotide-binding</keyword>
<evidence type="ECO:0000256" key="6">
    <source>
        <dbReference type="ARBA" id="ARBA00005159"/>
    </source>
</evidence>
<dbReference type="RefSeq" id="WP_064292680.1">
    <property type="nucleotide sequence ID" value="NZ_JASODG010000003.1"/>
</dbReference>
<dbReference type="Proteomes" id="UP000251923">
    <property type="component" value="Unassembled WGS sequence"/>
</dbReference>
<dbReference type="UniPathway" id="UPA00148">
    <property type="reaction ID" value="UER00236"/>
</dbReference>
<comment type="caution">
    <text evidence="18">The sequence shown here is derived from an EMBL/GenBank/DDBJ whole genome shotgun (WGS) entry which is preliminary data.</text>
</comment>
<dbReference type="PANTHER" id="PTHR34848:SF1">
    <property type="entry name" value="BIFUNCTIONAL ADENOSYLCOBALAMIN BIOSYNTHESIS PROTEIN COBU"/>
    <property type="match status" value="1"/>
</dbReference>
<keyword evidence="15" id="KW-0342">GTP-binding</keyword>
<dbReference type="SUPFAM" id="SSF52540">
    <property type="entry name" value="P-loop containing nucleoside triphosphate hydrolases"/>
    <property type="match status" value="1"/>
</dbReference>
<accession>A0A178HFI5</accession>
<evidence type="ECO:0000256" key="14">
    <source>
        <dbReference type="ARBA" id="ARBA00022840"/>
    </source>
</evidence>
<evidence type="ECO:0000256" key="2">
    <source>
        <dbReference type="ARBA" id="ARBA00000711"/>
    </source>
</evidence>
<dbReference type="GeneID" id="86969901"/>
<organism evidence="18 19">
    <name type="scientific">Aerococcus urinae</name>
    <dbReference type="NCBI Taxonomy" id="1376"/>
    <lineage>
        <taxon>Bacteria</taxon>
        <taxon>Bacillati</taxon>
        <taxon>Bacillota</taxon>
        <taxon>Bacilli</taxon>
        <taxon>Lactobacillales</taxon>
        <taxon>Aerococcaceae</taxon>
        <taxon>Aerococcus</taxon>
    </lineage>
</organism>
<keyword evidence="10" id="KW-0169">Cobalamin biosynthesis</keyword>
<reference evidence="18 19" key="1">
    <citation type="submission" date="2018-04" db="EMBL/GenBank/DDBJ databases">
        <title>Aerococcus urinae genomes.</title>
        <authorList>
            <person name="Hilt E."/>
            <person name="Gilbert N.M."/>
            <person name="Thomas-White K."/>
            <person name="Putonti C."/>
            <person name="Lewis A.L."/>
            <person name="Visck K.L."/>
            <person name="Wolfe A.J."/>
        </authorList>
    </citation>
    <scope>NUCLEOTIDE SEQUENCE [LARGE SCALE GENOMIC DNA]</scope>
    <source>
        <strain evidence="18 19">UMB7480</strain>
    </source>
</reference>
<keyword evidence="13 18" id="KW-0418">Kinase</keyword>
<dbReference type="GO" id="GO:0043752">
    <property type="term" value="F:adenosylcobinamide kinase activity"/>
    <property type="evidence" value="ECO:0007669"/>
    <property type="project" value="UniProtKB-EC"/>
</dbReference>
<dbReference type="EMBL" id="QMHM01000007">
    <property type="protein sequence ID" value="RAV79773.1"/>
    <property type="molecule type" value="Genomic_DNA"/>
</dbReference>
<comment type="catalytic activity">
    <reaction evidence="2">
        <text>adenosylcob(III)inamide phosphate + GTP + H(+) = adenosylcob(III)inamide-GDP + diphosphate</text>
        <dbReference type="Rhea" id="RHEA:22712"/>
        <dbReference type="ChEBI" id="CHEBI:15378"/>
        <dbReference type="ChEBI" id="CHEBI:33019"/>
        <dbReference type="ChEBI" id="CHEBI:37565"/>
        <dbReference type="ChEBI" id="CHEBI:58502"/>
        <dbReference type="ChEBI" id="CHEBI:60487"/>
        <dbReference type="EC" id="2.7.7.62"/>
    </reaction>
</comment>
<proteinExistence type="inferred from homology"/>
<comment type="catalytic activity">
    <reaction evidence="1">
        <text>adenosylcob(III)inamide + ATP = adenosylcob(III)inamide phosphate + ADP + H(+)</text>
        <dbReference type="Rhea" id="RHEA:15769"/>
        <dbReference type="ChEBI" id="CHEBI:2480"/>
        <dbReference type="ChEBI" id="CHEBI:15378"/>
        <dbReference type="ChEBI" id="CHEBI:30616"/>
        <dbReference type="ChEBI" id="CHEBI:58502"/>
        <dbReference type="ChEBI" id="CHEBI:456216"/>
        <dbReference type="EC" id="2.7.1.156"/>
    </reaction>
</comment>
<comment type="catalytic activity">
    <reaction evidence="3">
        <text>adenosylcob(III)inamide + GTP = adenosylcob(III)inamide phosphate + GDP + H(+)</text>
        <dbReference type="Rhea" id="RHEA:15765"/>
        <dbReference type="ChEBI" id="CHEBI:2480"/>
        <dbReference type="ChEBI" id="CHEBI:15378"/>
        <dbReference type="ChEBI" id="CHEBI:37565"/>
        <dbReference type="ChEBI" id="CHEBI:58189"/>
        <dbReference type="ChEBI" id="CHEBI:58502"/>
        <dbReference type="EC" id="2.7.1.156"/>
    </reaction>
</comment>
<dbReference type="EC" id="2.7.7.62" evidence="9"/>